<feature type="domain" description="N-acetyltransferase" evidence="1">
    <location>
        <begin position="9"/>
        <end position="176"/>
    </location>
</feature>
<proteinExistence type="predicted"/>
<accession>A0A8J3KE20</accession>
<dbReference type="PANTHER" id="PTHR43792:SF1">
    <property type="entry name" value="N-ACETYLTRANSFERASE DOMAIN-CONTAINING PROTEIN"/>
    <property type="match status" value="1"/>
</dbReference>
<dbReference type="PROSITE" id="PS51186">
    <property type="entry name" value="GNAT"/>
    <property type="match status" value="1"/>
</dbReference>
<reference evidence="2 3" key="1">
    <citation type="submission" date="2021-01" db="EMBL/GenBank/DDBJ databases">
        <title>Whole genome shotgun sequence of Catellatospora chokoriensis NBRC 107358.</title>
        <authorList>
            <person name="Komaki H."/>
            <person name="Tamura T."/>
        </authorList>
    </citation>
    <scope>NUCLEOTIDE SEQUENCE [LARGE SCALE GENOMIC DNA]</scope>
    <source>
        <strain evidence="2 3">NBRC 107358</strain>
    </source>
</reference>
<dbReference type="PANTHER" id="PTHR43792">
    <property type="entry name" value="GNAT FAMILY, PUTATIVE (AFU_ORTHOLOGUE AFUA_3G00765)-RELATED-RELATED"/>
    <property type="match status" value="1"/>
</dbReference>
<gene>
    <name evidence="2" type="ORF">Cch02nite_76780</name>
</gene>
<name>A0A8J3KE20_9ACTN</name>
<dbReference type="Proteomes" id="UP000619293">
    <property type="component" value="Unassembled WGS sequence"/>
</dbReference>
<evidence type="ECO:0000313" key="3">
    <source>
        <dbReference type="Proteomes" id="UP000619293"/>
    </source>
</evidence>
<dbReference type="InterPro" id="IPR000182">
    <property type="entry name" value="GNAT_dom"/>
</dbReference>
<dbReference type="EMBL" id="BONG01000087">
    <property type="protein sequence ID" value="GIF94234.1"/>
    <property type="molecule type" value="Genomic_DNA"/>
</dbReference>
<dbReference type="Gene3D" id="3.40.630.30">
    <property type="match status" value="1"/>
</dbReference>
<sequence length="178" mass="19618">MPDIVTERLVLRDWRESDLRPWAAINADPQVCEHLGPVWDEAQAAASIARYREAHRRNGFGYLAVELAARGELIGLAGIDPVAPTMPFSGVEIGWRLARSAWGHGYASEAARAVLDHGFAEVGLPEIVAVTLAPNLRSQAVMRRIGMTHAADLDFDHQPEPDGPVFRHVVYRIIRPTA</sequence>
<dbReference type="AlphaFoldDB" id="A0A8J3KE20"/>
<comment type="caution">
    <text evidence="2">The sequence shown here is derived from an EMBL/GenBank/DDBJ whole genome shotgun (WGS) entry which is preliminary data.</text>
</comment>
<dbReference type="SUPFAM" id="SSF55729">
    <property type="entry name" value="Acyl-CoA N-acyltransferases (Nat)"/>
    <property type="match status" value="1"/>
</dbReference>
<dbReference type="Pfam" id="PF13302">
    <property type="entry name" value="Acetyltransf_3"/>
    <property type="match status" value="1"/>
</dbReference>
<dbReference type="InterPro" id="IPR016181">
    <property type="entry name" value="Acyl_CoA_acyltransferase"/>
</dbReference>
<protein>
    <submittedName>
        <fullName evidence="2">N-acetyltransferase</fullName>
    </submittedName>
</protein>
<keyword evidence="3" id="KW-1185">Reference proteome</keyword>
<organism evidence="2 3">
    <name type="scientific">Catellatospora chokoriensis</name>
    <dbReference type="NCBI Taxonomy" id="310353"/>
    <lineage>
        <taxon>Bacteria</taxon>
        <taxon>Bacillati</taxon>
        <taxon>Actinomycetota</taxon>
        <taxon>Actinomycetes</taxon>
        <taxon>Micromonosporales</taxon>
        <taxon>Micromonosporaceae</taxon>
        <taxon>Catellatospora</taxon>
    </lineage>
</organism>
<dbReference type="RefSeq" id="WP_191837937.1">
    <property type="nucleotide sequence ID" value="NZ_BAAALB010000030.1"/>
</dbReference>
<evidence type="ECO:0000313" key="2">
    <source>
        <dbReference type="EMBL" id="GIF94234.1"/>
    </source>
</evidence>
<dbReference type="InterPro" id="IPR051531">
    <property type="entry name" value="N-acetyltransferase"/>
</dbReference>
<dbReference type="GO" id="GO:0016747">
    <property type="term" value="F:acyltransferase activity, transferring groups other than amino-acyl groups"/>
    <property type="evidence" value="ECO:0007669"/>
    <property type="project" value="InterPro"/>
</dbReference>
<evidence type="ECO:0000259" key="1">
    <source>
        <dbReference type="PROSITE" id="PS51186"/>
    </source>
</evidence>